<feature type="region of interest" description="Disordered" evidence="1">
    <location>
        <begin position="73"/>
        <end position="129"/>
    </location>
</feature>
<dbReference type="VEuPathDB" id="FungiDB:SeMB42_g06504"/>
<keyword evidence="3" id="KW-1185">Reference proteome</keyword>
<dbReference type="Proteomes" id="UP000317494">
    <property type="component" value="Unassembled WGS sequence"/>
</dbReference>
<sequence>ALGNKCNAVQRPNDPPKTTDIPAISAYPSSKAYHARTCFRPMKASSTSLTSQWEYEISAKFRLLDCTTDNTSHYDNAHSQSSTTSTLSSLPSSRSSHPKSCHSPDEHGTDISLSCTPNQPRTQSHFKPTLRFADEPADVVRKPHPRPSAPVSIPKGPNKYRRTYAATVTPQDTLPSMPGNYRNWSPSDNGSPHELLKAATSGMLFGPF</sequence>
<feature type="compositionally biased region" description="Polar residues" evidence="1">
    <location>
        <begin position="111"/>
        <end position="126"/>
    </location>
</feature>
<protein>
    <submittedName>
        <fullName evidence="2">Uncharacterized protein</fullName>
    </submittedName>
</protein>
<feature type="region of interest" description="Disordered" evidence="1">
    <location>
        <begin position="139"/>
        <end position="158"/>
    </location>
</feature>
<evidence type="ECO:0000313" key="3">
    <source>
        <dbReference type="Proteomes" id="UP000317494"/>
    </source>
</evidence>
<name>A0A507CHS8_9FUNG</name>
<evidence type="ECO:0000313" key="2">
    <source>
        <dbReference type="EMBL" id="TPX39028.1"/>
    </source>
</evidence>
<proteinExistence type="predicted"/>
<comment type="caution">
    <text evidence="2">The sequence shown here is derived from an EMBL/GenBank/DDBJ whole genome shotgun (WGS) entry which is preliminary data.</text>
</comment>
<gene>
    <name evidence="2" type="ORF">SeMB42_g06504</name>
</gene>
<evidence type="ECO:0000256" key="1">
    <source>
        <dbReference type="SAM" id="MobiDB-lite"/>
    </source>
</evidence>
<feature type="non-terminal residue" evidence="2">
    <location>
        <position position="1"/>
    </location>
</feature>
<reference evidence="2 3" key="1">
    <citation type="journal article" date="2019" name="Sci. Rep.">
        <title>Comparative genomics of chytrid fungi reveal insights into the obligate biotrophic and pathogenic lifestyle of Synchytrium endobioticum.</title>
        <authorList>
            <person name="van de Vossenberg B.T.L.H."/>
            <person name="Warris S."/>
            <person name="Nguyen H.D.T."/>
            <person name="van Gent-Pelzer M.P.E."/>
            <person name="Joly D.L."/>
            <person name="van de Geest H.C."/>
            <person name="Bonants P.J.M."/>
            <person name="Smith D.S."/>
            <person name="Levesque C.A."/>
            <person name="van der Lee T.A.J."/>
        </authorList>
    </citation>
    <scope>NUCLEOTIDE SEQUENCE [LARGE SCALE GENOMIC DNA]</scope>
    <source>
        <strain evidence="2 3">MB42</strain>
    </source>
</reference>
<feature type="region of interest" description="Disordered" evidence="1">
    <location>
        <begin position="169"/>
        <end position="192"/>
    </location>
</feature>
<dbReference type="EMBL" id="QEAN01000371">
    <property type="protein sequence ID" value="TPX39028.1"/>
    <property type="molecule type" value="Genomic_DNA"/>
</dbReference>
<feature type="compositionally biased region" description="Low complexity" evidence="1">
    <location>
        <begin position="78"/>
        <end position="95"/>
    </location>
</feature>
<dbReference type="AlphaFoldDB" id="A0A507CHS8"/>
<accession>A0A507CHS8</accession>
<feature type="region of interest" description="Disordered" evidence="1">
    <location>
        <begin position="1"/>
        <end position="24"/>
    </location>
</feature>
<organism evidence="2 3">
    <name type="scientific">Synchytrium endobioticum</name>
    <dbReference type="NCBI Taxonomy" id="286115"/>
    <lineage>
        <taxon>Eukaryota</taxon>
        <taxon>Fungi</taxon>
        <taxon>Fungi incertae sedis</taxon>
        <taxon>Chytridiomycota</taxon>
        <taxon>Chytridiomycota incertae sedis</taxon>
        <taxon>Chytridiomycetes</taxon>
        <taxon>Synchytriales</taxon>
        <taxon>Synchytriaceae</taxon>
        <taxon>Synchytrium</taxon>
    </lineage>
</organism>